<keyword evidence="5" id="KW-0378">Hydrolase</keyword>
<keyword evidence="4" id="KW-0863">Zinc-finger</keyword>
<dbReference type="SUPFAM" id="SSF54001">
    <property type="entry name" value="Cysteine proteinases"/>
    <property type="match status" value="1"/>
</dbReference>
<dbReference type="GO" id="GO:0006508">
    <property type="term" value="P:proteolysis"/>
    <property type="evidence" value="ECO:0007669"/>
    <property type="project" value="UniProtKB-KW"/>
</dbReference>
<evidence type="ECO:0000313" key="8">
    <source>
        <dbReference type="EMBL" id="CAB3992061.1"/>
    </source>
</evidence>
<dbReference type="Pfam" id="PF02902">
    <property type="entry name" value="Peptidase_C48"/>
    <property type="match status" value="1"/>
</dbReference>
<feature type="compositionally biased region" description="Basic and acidic residues" evidence="7">
    <location>
        <begin position="536"/>
        <end position="546"/>
    </location>
</feature>
<evidence type="ECO:0000256" key="2">
    <source>
        <dbReference type="ARBA" id="ARBA00022670"/>
    </source>
</evidence>
<dbReference type="InterPro" id="IPR001965">
    <property type="entry name" value="Znf_PHD"/>
</dbReference>
<accession>A0A6S7H7K6</accession>
<proteinExistence type="inferred from homology"/>
<feature type="compositionally biased region" description="Polar residues" evidence="7">
    <location>
        <begin position="477"/>
        <end position="505"/>
    </location>
</feature>
<keyword evidence="3" id="KW-0479">Metal-binding</keyword>
<feature type="region of interest" description="Disordered" evidence="7">
    <location>
        <begin position="562"/>
        <end position="602"/>
    </location>
</feature>
<evidence type="ECO:0000256" key="4">
    <source>
        <dbReference type="ARBA" id="ARBA00022771"/>
    </source>
</evidence>
<dbReference type="InterPro" id="IPR003653">
    <property type="entry name" value="Peptidase_C48_C"/>
</dbReference>
<dbReference type="PROSITE" id="PS50016">
    <property type="entry name" value="ZF_PHD_2"/>
    <property type="match status" value="1"/>
</dbReference>
<dbReference type="InterPro" id="IPR029309">
    <property type="entry name" value="CaRF"/>
</dbReference>
<keyword evidence="9" id="KW-1185">Reference proteome</keyword>
<feature type="compositionally biased region" description="Polar residues" evidence="7">
    <location>
        <begin position="562"/>
        <end position="577"/>
    </location>
</feature>
<comment type="similarity">
    <text evidence="1">Belongs to the peptidase C48 family.</text>
</comment>
<dbReference type="SUPFAM" id="SSF57903">
    <property type="entry name" value="FYVE/PHD zinc finger"/>
    <property type="match status" value="1"/>
</dbReference>
<dbReference type="InterPro" id="IPR013083">
    <property type="entry name" value="Znf_RING/FYVE/PHD"/>
</dbReference>
<dbReference type="InterPro" id="IPR019787">
    <property type="entry name" value="Znf_PHD-finger"/>
</dbReference>
<evidence type="ECO:0000256" key="3">
    <source>
        <dbReference type="ARBA" id="ARBA00022723"/>
    </source>
</evidence>
<dbReference type="OrthoDB" id="5987782at2759"/>
<feature type="compositionally biased region" description="Basic and acidic residues" evidence="7">
    <location>
        <begin position="578"/>
        <end position="588"/>
    </location>
</feature>
<evidence type="ECO:0000313" key="9">
    <source>
        <dbReference type="Proteomes" id="UP001152795"/>
    </source>
</evidence>
<dbReference type="Pfam" id="PF15299">
    <property type="entry name" value="ALS2CR8"/>
    <property type="match status" value="1"/>
</dbReference>
<keyword evidence="6" id="KW-0862">Zinc</keyword>
<feature type="region of interest" description="Disordered" evidence="7">
    <location>
        <begin position="247"/>
        <end position="272"/>
    </location>
</feature>
<dbReference type="SMART" id="SM00249">
    <property type="entry name" value="PHD"/>
    <property type="match status" value="1"/>
</dbReference>
<name>A0A6S7H7K6_PARCT</name>
<dbReference type="Gene3D" id="3.40.395.10">
    <property type="entry name" value="Adenoviral Proteinase, Chain A"/>
    <property type="match status" value="1"/>
</dbReference>
<reference evidence="8" key="1">
    <citation type="submission" date="2020-04" db="EMBL/GenBank/DDBJ databases">
        <authorList>
            <person name="Alioto T."/>
            <person name="Alioto T."/>
            <person name="Gomez Garrido J."/>
        </authorList>
    </citation>
    <scope>NUCLEOTIDE SEQUENCE</scope>
    <source>
        <strain evidence="8">A484AB</strain>
    </source>
</reference>
<dbReference type="Gene3D" id="3.30.40.10">
    <property type="entry name" value="Zinc/RING finger domain, C3HC4 (zinc finger)"/>
    <property type="match status" value="1"/>
</dbReference>
<dbReference type="PANTHER" id="PTHR47456">
    <property type="entry name" value="PHD-TYPE DOMAIN-CONTAINING PROTEIN"/>
    <property type="match status" value="1"/>
</dbReference>
<feature type="compositionally biased region" description="Acidic residues" evidence="7">
    <location>
        <begin position="247"/>
        <end position="270"/>
    </location>
</feature>
<dbReference type="EMBL" id="CACRXK020001971">
    <property type="protein sequence ID" value="CAB3992061.1"/>
    <property type="molecule type" value="Genomic_DNA"/>
</dbReference>
<dbReference type="CDD" id="cd15489">
    <property type="entry name" value="PHD_SF"/>
    <property type="match status" value="1"/>
</dbReference>
<comment type="caution">
    <text evidence="8">The sequence shown here is derived from an EMBL/GenBank/DDBJ whole genome shotgun (WGS) entry which is preliminary data.</text>
</comment>
<dbReference type="GO" id="GO:0008234">
    <property type="term" value="F:cysteine-type peptidase activity"/>
    <property type="evidence" value="ECO:0007669"/>
    <property type="project" value="InterPro"/>
</dbReference>
<gene>
    <name evidence="8" type="ORF">PACLA_8A058567</name>
</gene>
<evidence type="ECO:0000256" key="5">
    <source>
        <dbReference type="ARBA" id="ARBA00022801"/>
    </source>
</evidence>
<feature type="non-terminal residue" evidence="8">
    <location>
        <position position="1"/>
    </location>
</feature>
<feature type="region of interest" description="Disordered" evidence="7">
    <location>
        <begin position="477"/>
        <end position="546"/>
    </location>
</feature>
<evidence type="ECO:0000256" key="6">
    <source>
        <dbReference type="ARBA" id="ARBA00022833"/>
    </source>
</evidence>
<protein>
    <submittedName>
        <fullName evidence="8">Calcium-responsive transcription factor</fullName>
    </submittedName>
</protein>
<organism evidence="8 9">
    <name type="scientific">Paramuricea clavata</name>
    <name type="common">Red gorgonian</name>
    <name type="synonym">Violescent sea-whip</name>
    <dbReference type="NCBI Taxonomy" id="317549"/>
    <lineage>
        <taxon>Eukaryota</taxon>
        <taxon>Metazoa</taxon>
        <taxon>Cnidaria</taxon>
        <taxon>Anthozoa</taxon>
        <taxon>Octocorallia</taxon>
        <taxon>Malacalcyonacea</taxon>
        <taxon>Plexauridae</taxon>
        <taxon>Paramuricea</taxon>
    </lineage>
</organism>
<dbReference type="GO" id="GO:0008270">
    <property type="term" value="F:zinc ion binding"/>
    <property type="evidence" value="ECO:0007669"/>
    <property type="project" value="UniProtKB-KW"/>
</dbReference>
<dbReference type="PANTHER" id="PTHR47456:SF1">
    <property type="entry name" value="PHD-TYPE DOMAIN-CONTAINING PROTEIN"/>
    <property type="match status" value="1"/>
</dbReference>
<sequence>TCIVLCPLPYTSKTYQILGTKVLDCAQGKDRKEKMKRERKLMKQNKEHGYAFKSRNLVQDTKKLGCSAQIIVREIMKYPNYKINFDTPKRRRTASEKLRKDLEERNTQGERRLYISLPTVHDKHINGEVGIYLNVNKNKASGIQQMVDTKLIEKISELVNAGVTTVNEMRRHLNEYVRRELFGGTEIPASSNRRYFPTKKDIMNHMYRATVKNRFSNCDQVNVSKLVGKWLRESPNDKLYFRPYADIEDPDLDSTDDEDDGSDTDNENDDENIKITKKCSRQTMMFVHQTKWQSRLLDRYGNDICMLDATYKTTRYALPLFFLARWAIAFRNEGFNVKVNTNNGLERQNQVFKSSYLLGHKSKSLSAMLTVLIEQYLPDNYKRYLELNVRYSSSYRAYNQDIPAFLVNRPRELVIHCMMRLEAGKSIPKSNILMVDPENGCFQVQSQSRNQTYNLNFEYKDSPLLRLDSDLAQQSLSETQKNETGSYHQENINADDNDFHNSTTPDDYCSSDEDATESDVLPLPRKKLSPQSEAAKAMEDFRKHTTSEDGIDLEIDPLRTSTKVSTAKANPSHSMETPNRKNDIEEGSVRPLPSNTKSKHKYGGRVGEVAATMKKMYKVSTSVNDLIIKENDSVTNTSQSRHDELEQMDIDLVAVDGVHQAAQTLDGENDEVIFIKQAVGNAAKRKPRKLATQDIAIIKNGNMLTDNAINIAQNILHNQYPLISGLEDTVLGPCFNFSIARGEFVQVLHDGALHWVCVSNVGCKEAGSVNVYDSLNKGNIASHIKKQVASMLFHSGPIVKLNIQQVQQQDNSVDCGVFAIAYATSILHGQNPEDLNYDTQKLRQHLLSCISSGIVKAFPLANQPHSKSKKKTLRMKLFCCCRMPWDAADEAIPEKQMAQCDTCEKWYHRSCEKIPELVYSTNCFWKCTNCSAT</sequence>
<evidence type="ECO:0000256" key="1">
    <source>
        <dbReference type="ARBA" id="ARBA00005234"/>
    </source>
</evidence>
<dbReference type="GO" id="GO:0003700">
    <property type="term" value="F:DNA-binding transcription factor activity"/>
    <property type="evidence" value="ECO:0007669"/>
    <property type="project" value="InterPro"/>
</dbReference>
<dbReference type="InterPro" id="IPR011011">
    <property type="entry name" value="Znf_FYVE_PHD"/>
</dbReference>
<dbReference type="Proteomes" id="UP001152795">
    <property type="component" value="Unassembled WGS sequence"/>
</dbReference>
<dbReference type="AlphaFoldDB" id="A0A6S7H7K6"/>
<evidence type="ECO:0000256" key="7">
    <source>
        <dbReference type="SAM" id="MobiDB-lite"/>
    </source>
</evidence>
<dbReference type="InterPro" id="IPR038765">
    <property type="entry name" value="Papain-like_cys_pep_sf"/>
</dbReference>
<keyword evidence="2" id="KW-0645">Protease</keyword>